<feature type="transmembrane region" description="Helical" evidence="7">
    <location>
        <begin position="12"/>
        <end position="36"/>
    </location>
</feature>
<dbReference type="SMART" id="SM00091">
    <property type="entry name" value="PAS"/>
    <property type="match status" value="1"/>
</dbReference>
<dbReference type="SMART" id="SM00388">
    <property type="entry name" value="HisKA"/>
    <property type="match status" value="1"/>
</dbReference>
<name>A0ABQ4RWS7_9HYPH</name>
<sequence>MAALTQSKRGRYSALGVTALVAALVLTALSSAVLLLNLSRLNTSRAEVSRINGVLTLVAEFHEAIRAAETGQRGFLLTGEQRYLATYQQAVPRVWSKLAAAERSVRRPEQIGRLASLRALTESKLDELANTVALHARSQSAALGVVRSDVGQNLMEQIDATIRSIRETGTEALATQSAREQSEAAWATVIGVASGGLALASAILGVVTLVGQRAQGRLFEAEERFRNLAGNIEDAFWVSDPRSNTLLYVNPAFERIWGRPLAAIYENSRVWLDAVIPEDRERVSASYAANAMKGTYDETYRITQPDGSLRWIRDRGWPVNDERGRFEYVVGIAEDITPMRLTQEALTSLNADLERRVEDRTQALVEVNRELDAFAYSISHDLRAPLRSMQGYADALVEDFGEGLASEGRHYTQRIAAAARRMEDLIQDILAYSRLAKEEVSVRPESLEASVDHVLSELAPTLAEGRATIRVERPLPVVRSNRPVLRQALGNLIANAIKFTAPGEAPDVRIHAERRGDRVRLWIEDRGIGIAPEHQARVFDPFQRLHGVETYPGTGIGLAIVRRAMTRMGGTCGVESEPGLGSRFWIELPASEEGSQG</sequence>
<dbReference type="PROSITE" id="PS50113">
    <property type="entry name" value="PAC"/>
    <property type="match status" value="1"/>
</dbReference>
<accession>A0ABQ4RWS7</accession>
<evidence type="ECO:0000256" key="2">
    <source>
        <dbReference type="ARBA" id="ARBA00012438"/>
    </source>
</evidence>
<dbReference type="InterPro" id="IPR013655">
    <property type="entry name" value="PAS_fold_3"/>
</dbReference>
<reference evidence="11" key="2">
    <citation type="submission" date="2021-08" db="EMBL/GenBank/DDBJ databases">
        <authorList>
            <person name="Tani A."/>
            <person name="Ola A."/>
            <person name="Ogura Y."/>
            <person name="Katsura K."/>
            <person name="Hayashi T."/>
        </authorList>
    </citation>
    <scope>NUCLEOTIDE SEQUENCE</scope>
    <source>
        <strain evidence="11">DSM 19015</strain>
    </source>
</reference>
<evidence type="ECO:0000256" key="3">
    <source>
        <dbReference type="ARBA" id="ARBA00022553"/>
    </source>
</evidence>
<dbReference type="Pfam" id="PF00512">
    <property type="entry name" value="HisKA"/>
    <property type="match status" value="1"/>
</dbReference>
<dbReference type="Gene3D" id="1.10.287.130">
    <property type="match status" value="1"/>
</dbReference>
<evidence type="ECO:0000256" key="1">
    <source>
        <dbReference type="ARBA" id="ARBA00000085"/>
    </source>
</evidence>
<gene>
    <name evidence="11" type="primary">rcsC_15</name>
    <name evidence="11" type="ORF">OCOJLMKI_1887</name>
</gene>
<dbReference type="PROSITE" id="PS50112">
    <property type="entry name" value="PAS"/>
    <property type="match status" value="1"/>
</dbReference>
<dbReference type="Pfam" id="PF02518">
    <property type="entry name" value="HATPase_c"/>
    <property type="match status" value="1"/>
</dbReference>
<dbReference type="InterPro" id="IPR036097">
    <property type="entry name" value="HisK_dim/P_sf"/>
</dbReference>
<feature type="transmembrane region" description="Helical" evidence="7">
    <location>
        <begin position="184"/>
        <end position="210"/>
    </location>
</feature>
<evidence type="ECO:0000259" key="9">
    <source>
        <dbReference type="PROSITE" id="PS50112"/>
    </source>
</evidence>
<dbReference type="NCBIfam" id="TIGR00229">
    <property type="entry name" value="sensory_box"/>
    <property type="match status" value="1"/>
</dbReference>
<dbReference type="EC" id="2.7.13.3" evidence="2"/>
<dbReference type="InterPro" id="IPR005467">
    <property type="entry name" value="His_kinase_dom"/>
</dbReference>
<evidence type="ECO:0000259" key="8">
    <source>
        <dbReference type="PROSITE" id="PS50109"/>
    </source>
</evidence>
<keyword evidence="6 7" id="KW-0472">Membrane</keyword>
<evidence type="ECO:0000256" key="7">
    <source>
        <dbReference type="SAM" id="Phobius"/>
    </source>
</evidence>
<dbReference type="InterPro" id="IPR050351">
    <property type="entry name" value="BphY/WalK/GraS-like"/>
</dbReference>
<feature type="domain" description="Histidine kinase" evidence="8">
    <location>
        <begin position="377"/>
        <end position="592"/>
    </location>
</feature>
<dbReference type="InterPro" id="IPR000014">
    <property type="entry name" value="PAS"/>
</dbReference>
<dbReference type="InterPro" id="IPR036890">
    <property type="entry name" value="HATPase_C_sf"/>
</dbReference>
<keyword evidence="5 11" id="KW-0418">Kinase</keyword>
<comment type="caution">
    <text evidence="11">The sequence shown here is derived from an EMBL/GenBank/DDBJ whole genome shotgun (WGS) entry which is preliminary data.</text>
</comment>
<evidence type="ECO:0000313" key="12">
    <source>
        <dbReference type="Proteomes" id="UP001055125"/>
    </source>
</evidence>
<dbReference type="PANTHER" id="PTHR42878:SF15">
    <property type="entry name" value="BACTERIOPHYTOCHROME"/>
    <property type="match status" value="1"/>
</dbReference>
<dbReference type="InterPro" id="IPR007891">
    <property type="entry name" value="CHASE3"/>
</dbReference>
<keyword evidence="7" id="KW-1133">Transmembrane helix</keyword>
<dbReference type="InterPro" id="IPR001610">
    <property type="entry name" value="PAC"/>
</dbReference>
<dbReference type="SMART" id="SM00086">
    <property type="entry name" value="PAC"/>
    <property type="match status" value="1"/>
</dbReference>
<dbReference type="Pfam" id="PF08447">
    <property type="entry name" value="PAS_3"/>
    <property type="match status" value="1"/>
</dbReference>
<reference evidence="11" key="1">
    <citation type="journal article" date="2021" name="Front. Microbiol.">
        <title>Comprehensive Comparative Genomics and Phenotyping of Methylobacterium Species.</title>
        <authorList>
            <person name="Alessa O."/>
            <person name="Ogura Y."/>
            <person name="Fujitani Y."/>
            <person name="Takami H."/>
            <person name="Hayashi T."/>
            <person name="Sahin N."/>
            <person name="Tani A."/>
        </authorList>
    </citation>
    <scope>NUCLEOTIDE SEQUENCE</scope>
    <source>
        <strain evidence="11">DSM 19015</strain>
    </source>
</reference>
<protein>
    <recommendedName>
        <fullName evidence="2">histidine kinase</fullName>
        <ecNumber evidence="2">2.7.13.3</ecNumber>
    </recommendedName>
</protein>
<dbReference type="SMART" id="SM00387">
    <property type="entry name" value="HATPase_c"/>
    <property type="match status" value="1"/>
</dbReference>
<dbReference type="SUPFAM" id="SSF55785">
    <property type="entry name" value="PYP-like sensor domain (PAS domain)"/>
    <property type="match status" value="1"/>
</dbReference>
<dbReference type="RefSeq" id="WP_238243849.1">
    <property type="nucleotide sequence ID" value="NZ_BPQP01000027.1"/>
</dbReference>
<dbReference type="CDD" id="cd19410">
    <property type="entry name" value="HK9-like_sensor"/>
    <property type="match status" value="1"/>
</dbReference>
<evidence type="ECO:0000313" key="11">
    <source>
        <dbReference type="EMBL" id="GJD94684.1"/>
    </source>
</evidence>
<dbReference type="CDD" id="cd00130">
    <property type="entry name" value="PAS"/>
    <property type="match status" value="1"/>
</dbReference>
<dbReference type="PRINTS" id="PR00344">
    <property type="entry name" value="BCTRLSENSOR"/>
</dbReference>
<feature type="domain" description="PAC" evidence="10">
    <location>
        <begin position="296"/>
        <end position="348"/>
    </location>
</feature>
<dbReference type="EMBL" id="BPQP01000027">
    <property type="protein sequence ID" value="GJD94684.1"/>
    <property type="molecule type" value="Genomic_DNA"/>
</dbReference>
<dbReference type="Proteomes" id="UP001055125">
    <property type="component" value="Unassembled WGS sequence"/>
</dbReference>
<dbReference type="GO" id="GO:0016301">
    <property type="term" value="F:kinase activity"/>
    <property type="evidence" value="ECO:0007669"/>
    <property type="project" value="UniProtKB-KW"/>
</dbReference>
<evidence type="ECO:0000256" key="6">
    <source>
        <dbReference type="ARBA" id="ARBA00023136"/>
    </source>
</evidence>
<keyword evidence="12" id="KW-1185">Reference proteome</keyword>
<dbReference type="Pfam" id="PF05227">
    <property type="entry name" value="CHASE3"/>
    <property type="match status" value="1"/>
</dbReference>
<evidence type="ECO:0000256" key="5">
    <source>
        <dbReference type="ARBA" id="ARBA00022777"/>
    </source>
</evidence>
<dbReference type="Gene3D" id="3.30.565.10">
    <property type="entry name" value="Histidine kinase-like ATPase, C-terminal domain"/>
    <property type="match status" value="1"/>
</dbReference>
<dbReference type="InterPro" id="IPR000700">
    <property type="entry name" value="PAS-assoc_C"/>
</dbReference>
<proteinExistence type="predicted"/>
<dbReference type="InterPro" id="IPR003594">
    <property type="entry name" value="HATPase_dom"/>
</dbReference>
<dbReference type="PANTHER" id="PTHR42878">
    <property type="entry name" value="TWO-COMPONENT HISTIDINE KINASE"/>
    <property type="match status" value="1"/>
</dbReference>
<keyword evidence="3" id="KW-0597">Phosphoprotein</keyword>
<dbReference type="Gene3D" id="3.30.450.20">
    <property type="entry name" value="PAS domain"/>
    <property type="match status" value="1"/>
</dbReference>
<dbReference type="PROSITE" id="PS50109">
    <property type="entry name" value="HIS_KIN"/>
    <property type="match status" value="1"/>
</dbReference>
<keyword evidence="7" id="KW-0812">Transmembrane</keyword>
<dbReference type="CDD" id="cd00082">
    <property type="entry name" value="HisKA"/>
    <property type="match status" value="1"/>
</dbReference>
<organism evidence="11 12">
    <name type="scientific">Methylobacterium iners</name>
    <dbReference type="NCBI Taxonomy" id="418707"/>
    <lineage>
        <taxon>Bacteria</taxon>
        <taxon>Pseudomonadati</taxon>
        <taxon>Pseudomonadota</taxon>
        <taxon>Alphaproteobacteria</taxon>
        <taxon>Hyphomicrobiales</taxon>
        <taxon>Methylobacteriaceae</taxon>
        <taxon>Methylobacterium</taxon>
    </lineage>
</organism>
<dbReference type="SUPFAM" id="SSF47384">
    <property type="entry name" value="Homodimeric domain of signal transducing histidine kinase"/>
    <property type="match status" value="1"/>
</dbReference>
<evidence type="ECO:0000256" key="4">
    <source>
        <dbReference type="ARBA" id="ARBA00022679"/>
    </source>
</evidence>
<keyword evidence="4" id="KW-0808">Transferase</keyword>
<comment type="catalytic activity">
    <reaction evidence="1">
        <text>ATP + protein L-histidine = ADP + protein N-phospho-L-histidine.</text>
        <dbReference type="EC" id="2.7.13.3"/>
    </reaction>
</comment>
<dbReference type="InterPro" id="IPR035965">
    <property type="entry name" value="PAS-like_dom_sf"/>
</dbReference>
<evidence type="ECO:0000259" key="10">
    <source>
        <dbReference type="PROSITE" id="PS50113"/>
    </source>
</evidence>
<feature type="domain" description="PAS" evidence="9">
    <location>
        <begin position="221"/>
        <end position="295"/>
    </location>
</feature>
<dbReference type="InterPro" id="IPR004358">
    <property type="entry name" value="Sig_transdc_His_kin-like_C"/>
</dbReference>
<dbReference type="SUPFAM" id="SSF55874">
    <property type="entry name" value="ATPase domain of HSP90 chaperone/DNA topoisomerase II/histidine kinase"/>
    <property type="match status" value="1"/>
</dbReference>
<dbReference type="InterPro" id="IPR003661">
    <property type="entry name" value="HisK_dim/P_dom"/>
</dbReference>